<dbReference type="InterPro" id="IPR003615">
    <property type="entry name" value="HNH_nuc"/>
</dbReference>
<proteinExistence type="predicted"/>
<dbReference type="Pfam" id="PF13391">
    <property type="entry name" value="HNH_2"/>
    <property type="match status" value="1"/>
</dbReference>
<dbReference type="AlphaFoldDB" id="A0A8J7I6C8"/>
<sequence>MEKLISEQKTPRTWLLLSFGDQRQYGGNLGYEDEISKVYQYDNKVPNYKQVTEGDLVLLRDKEQLLGIAQIELIKSSPGIKELLRCPSCRTTRFNKPKKKPIFHCPRCGYDFDIPLTEPKECKKFTAYFGDTFVAAEGAIELKVLQQACPRYNIQLSINSIDLQQIQATLLKNTPAVAKLINKNNYSKYLQGDEASEYVPVTEDRRETVFRQIKERRGQSKFRDLLRQRYGAQCMITGLKLLDVLEAAHISPYRGTDDNHPDNGLLLRADLHTLFDLNLLGINPESLEVKFHPKVLKAGYQKLDGRKLICSRYQPSQSALLSRWKQFLNGLNEDD</sequence>
<keyword evidence="2" id="KW-0255">Endonuclease</keyword>
<protein>
    <submittedName>
        <fullName evidence="2">HNH endonuclease</fullName>
    </submittedName>
</protein>
<keyword evidence="2" id="KW-0540">Nuclease</keyword>
<evidence type="ECO:0000313" key="2">
    <source>
        <dbReference type="EMBL" id="MBH8573936.1"/>
    </source>
</evidence>
<gene>
    <name evidence="2" type="ORF">I8752_13075</name>
</gene>
<feature type="domain" description="HNH nuclease" evidence="1">
    <location>
        <begin position="234"/>
        <end position="283"/>
    </location>
</feature>
<dbReference type="RefSeq" id="WP_214432753.1">
    <property type="nucleotide sequence ID" value="NZ_CAWPUQ010000283.1"/>
</dbReference>
<reference evidence="2 3" key="1">
    <citation type="journal article" date="2021" name="Int. J. Syst. Evol. Microbiol.">
        <title>Amazonocrinis nigriterrae gen. nov., sp. nov., Atlanticothrix silvestris gen. nov., sp. nov. and Dendronalium phyllosphericum gen. nov., sp. nov., nostocacean cyanobacteria from Brazilian environments.</title>
        <authorList>
            <person name="Alvarenga D.O."/>
            <person name="Andreote A.P.D."/>
            <person name="Branco L.H.Z."/>
            <person name="Delbaje E."/>
            <person name="Cruz R.B."/>
            <person name="Varani A.M."/>
            <person name="Fiore M.F."/>
        </authorList>
    </citation>
    <scope>NUCLEOTIDE SEQUENCE [LARGE SCALE GENOMIC DNA]</scope>
    <source>
        <strain evidence="2 3">CENA369</strain>
    </source>
</reference>
<dbReference type="EMBL" id="JAECZA010000049">
    <property type="protein sequence ID" value="MBH8573936.1"/>
    <property type="molecule type" value="Genomic_DNA"/>
</dbReference>
<accession>A0A8J7I6C8</accession>
<evidence type="ECO:0000313" key="3">
    <source>
        <dbReference type="Proteomes" id="UP000662314"/>
    </source>
</evidence>
<organism evidence="2 3">
    <name type="scientific">Dendronalium phyllosphericum CENA369</name>
    <dbReference type="NCBI Taxonomy" id="1725256"/>
    <lineage>
        <taxon>Bacteria</taxon>
        <taxon>Bacillati</taxon>
        <taxon>Cyanobacteriota</taxon>
        <taxon>Cyanophyceae</taxon>
        <taxon>Nostocales</taxon>
        <taxon>Nostocaceae</taxon>
        <taxon>Dendronalium</taxon>
        <taxon>Dendronalium phyllosphericum</taxon>
    </lineage>
</organism>
<dbReference type="GO" id="GO:0004519">
    <property type="term" value="F:endonuclease activity"/>
    <property type="evidence" value="ECO:0007669"/>
    <property type="project" value="UniProtKB-KW"/>
</dbReference>
<keyword evidence="2" id="KW-0378">Hydrolase</keyword>
<dbReference type="Proteomes" id="UP000662314">
    <property type="component" value="Unassembled WGS sequence"/>
</dbReference>
<keyword evidence="3" id="KW-1185">Reference proteome</keyword>
<name>A0A8J7I6C8_9NOST</name>
<comment type="caution">
    <text evidence="2">The sequence shown here is derived from an EMBL/GenBank/DDBJ whole genome shotgun (WGS) entry which is preliminary data.</text>
</comment>
<evidence type="ECO:0000259" key="1">
    <source>
        <dbReference type="Pfam" id="PF13391"/>
    </source>
</evidence>